<feature type="region of interest" description="Disordered" evidence="1">
    <location>
        <begin position="1"/>
        <end position="22"/>
    </location>
</feature>
<dbReference type="HOGENOM" id="CLU_2166701_0_0_11"/>
<gene>
    <name evidence="2" type="ORF">JI75_02425</name>
</gene>
<reference evidence="2 3" key="2">
    <citation type="journal article" date="2015" name="Genome Announc.">
        <title>Complete Genome Sequence of Coriobacteriaceae Strain 68-1-3, a Novel Mucus-Degrading Isolate from the Swine Intestinal Tract.</title>
        <authorList>
            <person name="Looft T."/>
            <person name="Bayles D.O."/>
            <person name="Alt D.P."/>
            <person name="Stanton T.B."/>
        </authorList>
    </citation>
    <scope>NUCLEOTIDE SEQUENCE [LARGE SCALE GENOMIC DNA]</scope>
    <source>
        <strain evidence="2 3">68-1-3</strain>
    </source>
</reference>
<name>A0A0A8B2W0_9ACTN</name>
<organism evidence="2 3">
    <name type="scientific">Berryella intestinalis</name>
    <dbReference type="NCBI Taxonomy" id="1531429"/>
    <lineage>
        <taxon>Bacteria</taxon>
        <taxon>Bacillati</taxon>
        <taxon>Actinomycetota</taxon>
        <taxon>Coriobacteriia</taxon>
        <taxon>Eggerthellales</taxon>
        <taxon>Eggerthellaceae</taxon>
        <taxon>Berryella</taxon>
    </lineage>
</organism>
<proteinExistence type="predicted"/>
<evidence type="ECO:0000256" key="1">
    <source>
        <dbReference type="SAM" id="MobiDB-lite"/>
    </source>
</evidence>
<evidence type="ECO:0000313" key="3">
    <source>
        <dbReference type="Proteomes" id="UP000031121"/>
    </source>
</evidence>
<dbReference type="OrthoDB" id="9969951at2"/>
<dbReference type="EMBL" id="CP009302">
    <property type="protein sequence ID" value="AJC11699.1"/>
    <property type="molecule type" value="Genomic_DNA"/>
</dbReference>
<dbReference type="STRING" id="1531429.JI75_02425"/>
<keyword evidence="3" id="KW-1185">Reference proteome</keyword>
<sequence>MNDERYRPRPQSLQAELPGLGARGEEVMAEARAWAEENPGAWEYMLDNAERLASRGYVSANYLVHMVRNELRVPVPNSCSPAFARMAAEQRPRLRGAFRTHASMTDGFGG</sequence>
<protein>
    <submittedName>
        <fullName evidence="2">Uncharacterized protein</fullName>
    </submittedName>
</protein>
<dbReference type="KEGG" id="cbac:JI75_02425"/>
<dbReference type="RefSeq" id="WP_039688447.1">
    <property type="nucleotide sequence ID" value="NZ_CP009302.1"/>
</dbReference>
<accession>A0A0A8B2W0</accession>
<dbReference type="AlphaFoldDB" id="A0A0A8B2W0"/>
<reference evidence="3" key="1">
    <citation type="submission" date="2014-08" db="EMBL/GenBank/DDBJ databases">
        <title>Coriobacteriaceae sp. complete genome.</title>
        <authorList>
            <person name="Looft T."/>
            <person name="Bayles D.O."/>
            <person name="Stanton T.B."/>
        </authorList>
    </citation>
    <scope>NUCLEOTIDE SEQUENCE [LARGE SCALE GENOMIC DNA]</scope>
    <source>
        <strain evidence="3">68-1-3</strain>
    </source>
</reference>
<evidence type="ECO:0000313" key="2">
    <source>
        <dbReference type="EMBL" id="AJC11699.1"/>
    </source>
</evidence>
<dbReference type="Proteomes" id="UP000031121">
    <property type="component" value="Chromosome"/>
</dbReference>